<accession>A0A379E4R4</accession>
<dbReference type="Pfam" id="PF07751">
    <property type="entry name" value="Abi_2"/>
    <property type="match status" value="1"/>
</dbReference>
<evidence type="ECO:0000313" key="1">
    <source>
        <dbReference type="EMBL" id="SUB87676.1"/>
    </source>
</evidence>
<dbReference type="AlphaFoldDB" id="A0A379E4R4"/>
<dbReference type="InterPro" id="IPR011664">
    <property type="entry name" value="Abi_system_AbiD/AbiF-like"/>
</dbReference>
<reference evidence="1 2" key="1">
    <citation type="submission" date="2018-06" db="EMBL/GenBank/DDBJ databases">
        <authorList>
            <consortium name="Pathogen Informatics"/>
            <person name="Doyle S."/>
        </authorList>
    </citation>
    <scope>NUCLEOTIDE SEQUENCE [LARGE SCALE GENOMIC DNA]</scope>
    <source>
        <strain evidence="1 2">NCTC13067</strain>
    </source>
</reference>
<name>A0A379E4R4_9BACT</name>
<gene>
    <name evidence="1" type="ORF">NCTC13067_01355</name>
</gene>
<evidence type="ECO:0000313" key="2">
    <source>
        <dbReference type="Proteomes" id="UP000255469"/>
    </source>
</evidence>
<organism evidence="1 2">
    <name type="scientific">Prevotella denticola</name>
    <dbReference type="NCBI Taxonomy" id="28129"/>
    <lineage>
        <taxon>Bacteria</taxon>
        <taxon>Pseudomonadati</taxon>
        <taxon>Bacteroidota</taxon>
        <taxon>Bacteroidia</taxon>
        <taxon>Bacteroidales</taxon>
        <taxon>Prevotellaceae</taxon>
        <taxon>Prevotella</taxon>
    </lineage>
</organism>
<proteinExistence type="predicted"/>
<dbReference type="Proteomes" id="UP000255469">
    <property type="component" value="Unassembled WGS sequence"/>
</dbReference>
<dbReference type="EMBL" id="UGTM01000001">
    <property type="protein sequence ID" value="SUB87676.1"/>
    <property type="molecule type" value="Genomic_DNA"/>
</dbReference>
<sequence>MTNVKTATSIDEQIKKLRDCGMEIGLTQVSKAQDALLDIGYYRLGCYWFPFEETPPIGKGHSHKFKEGTIFDYAIKLYYFDFDLRNILLRYISRIEVNFRTTVVYLVSNKYKKIPCWYKDNNVVDSSLLKSRTYKNVLKNIRQEPLINRHYTKYKTDAPAWKELEFMPFGTIINLYDNLRDQHLRCDIAKVYGITNPSNFSNYINTVRHLRNCCAHGKVLFDLRLPKAISKGPLGDLKVRRTMLSGAYCVFRYFLQKISENRVIEMETRLKEAYSCIPYQSVKDIILKTSGFTEEDVL</sequence>
<protein>
    <submittedName>
        <fullName evidence="1">Abortive infection bacteriophage resistance protein</fullName>
    </submittedName>
</protein>